<dbReference type="InterPro" id="IPR001920">
    <property type="entry name" value="Asp/Glu_race"/>
</dbReference>
<dbReference type="EMBL" id="FNCY01000011">
    <property type="protein sequence ID" value="SDH99855.1"/>
    <property type="molecule type" value="Genomic_DNA"/>
</dbReference>
<name>A0A1G8GZJ6_9RHOO</name>
<dbReference type="STRING" id="83767.SAMN05660652_02691"/>
<dbReference type="Proteomes" id="UP000198607">
    <property type="component" value="Unassembled WGS sequence"/>
</dbReference>
<reference evidence="2 3" key="1">
    <citation type="submission" date="2016-10" db="EMBL/GenBank/DDBJ databases">
        <authorList>
            <person name="de Groot N.N."/>
        </authorList>
    </citation>
    <scope>NUCLEOTIDE SEQUENCE [LARGE SCALE GENOMIC DNA]</scope>
    <source>
        <strain evidence="2 3">DSM 5885</strain>
    </source>
</reference>
<dbReference type="SUPFAM" id="SSF53681">
    <property type="entry name" value="Aspartate/glutamate racemase"/>
    <property type="match status" value="1"/>
</dbReference>
<dbReference type="InterPro" id="IPR015942">
    <property type="entry name" value="Asp/Glu/hydantoin_racemase"/>
</dbReference>
<evidence type="ECO:0000256" key="1">
    <source>
        <dbReference type="ARBA" id="ARBA00038414"/>
    </source>
</evidence>
<dbReference type="OrthoDB" id="978447at2"/>
<sequence>MKTVAAVYTAQSLIEPTKALFAELIPEHRLVNIFDDSLIADVMRAGHSVTTDVRRRLSAYYRACEDMGADVIFNTCSSMGDIVDQIRPFSRVPILKIDEPMVRQAVGVGTSIAVMMTNPTTLVPTLGLVRSVAAHLQKPIRVIEGMAQGAFEALVDGQPEKHDALLLDAAIKVASEADVIILAQGSMARMQEAIVAATGRPVFSSPRLGVMAIRDFLNVS</sequence>
<comment type="similarity">
    <text evidence="1">Belongs to the HyuE racemase family.</text>
</comment>
<dbReference type="Gene3D" id="3.40.50.12500">
    <property type="match status" value="1"/>
</dbReference>
<evidence type="ECO:0000313" key="3">
    <source>
        <dbReference type="Proteomes" id="UP000198607"/>
    </source>
</evidence>
<dbReference type="GO" id="GO:0047661">
    <property type="term" value="F:amino-acid racemase activity"/>
    <property type="evidence" value="ECO:0007669"/>
    <property type="project" value="InterPro"/>
</dbReference>
<dbReference type="InterPro" id="IPR053714">
    <property type="entry name" value="Iso_Racemase_Enz_sf"/>
</dbReference>
<dbReference type="AlphaFoldDB" id="A0A1G8GZJ6"/>
<protein>
    <submittedName>
        <fullName evidence="2">Aspartate/glutamate racemase</fullName>
    </submittedName>
</protein>
<organism evidence="2 3">
    <name type="scientific">Propionivibrio dicarboxylicus</name>
    <dbReference type="NCBI Taxonomy" id="83767"/>
    <lineage>
        <taxon>Bacteria</taxon>
        <taxon>Pseudomonadati</taxon>
        <taxon>Pseudomonadota</taxon>
        <taxon>Betaproteobacteria</taxon>
        <taxon>Rhodocyclales</taxon>
        <taxon>Rhodocyclaceae</taxon>
        <taxon>Propionivibrio</taxon>
    </lineage>
</organism>
<accession>A0A1G8GZJ6</accession>
<keyword evidence="3" id="KW-1185">Reference proteome</keyword>
<gene>
    <name evidence="2" type="ORF">SAMN05660652_02691</name>
</gene>
<evidence type="ECO:0000313" key="2">
    <source>
        <dbReference type="EMBL" id="SDH99855.1"/>
    </source>
</evidence>
<proteinExistence type="inferred from homology"/>
<dbReference type="RefSeq" id="WP_091938417.1">
    <property type="nucleotide sequence ID" value="NZ_FNCY01000011.1"/>
</dbReference>
<dbReference type="Pfam" id="PF01177">
    <property type="entry name" value="Asp_Glu_race"/>
    <property type="match status" value="1"/>
</dbReference>